<dbReference type="CDD" id="cd09254">
    <property type="entry name" value="AP_delta-COPI_MHD"/>
    <property type="match status" value="1"/>
</dbReference>
<dbReference type="GO" id="GO:0006888">
    <property type="term" value="P:endoplasmic reticulum to Golgi vesicle-mediated transport"/>
    <property type="evidence" value="ECO:0007669"/>
    <property type="project" value="TreeGrafter"/>
</dbReference>
<dbReference type="GO" id="GO:0051645">
    <property type="term" value="P:Golgi localization"/>
    <property type="evidence" value="ECO:0007669"/>
    <property type="project" value="TreeGrafter"/>
</dbReference>
<gene>
    <name evidence="15" type="ORF">HPP92_020382</name>
</gene>
<dbReference type="GO" id="GO:0000139">
    <property type="term" value="C:Golgi membrane"/>
    <property type="evidence" value="ECO:0007669"/>
    <property type="project" value="UniProtKB-SubCell"/>
</dbReference>
<dbReference type="GO" id="GO:0006890">
    <property type="term" value="P:retrograde vesicle-mediated transport, Golgi to endoplasmic reticulum"/>
    <property type="evidence" value="ECO:0007669"/>
    <property type="project" value="UniProtKB-UniRule"/>
</dbReference>
<dbReference type="PANTHER" id="PTHR10121">
    <property type="entry name" value="COATOMER SUBUNIT DELTA"/>
    <property type="match status" value="1"/>
</dbReference>
<dbReference type="Pfam" id="PF00928">
    <property type="entry name" value="Adap_comp_sub"/>
    <property type="match status" value="1"/>
</dbReference>
<evidence type="ECO:0000256" key="9">
    <source>
        <dbReference type="ARBA" id="ARBA00023329"/>
    </source>
</evidence>
<dbReference type="Gene3D" id="2.60.40.1170">
    <property type="entry name" value="Mu homology domain, subdomain B"/>
    <property type="match status" value="2"/>
</dbReference>
<keyword evidence="3 11" id="KW-0813">Transport</keyword>
<sequence length="522" mass="57099">MVVLAASIISKSGKVLVSRQFVDMTRIRIEGLLAAFPKLVGTGGKQHTFVETENVRYVYQPIEALYLLLITNKQSNIVEDLGTLTLLSKLIPEYSPSLDEEGVCKSAFELIFAFDETISLGHKENVSVAQVKQYCEMESNEERLHKLVLQSKINETKDVMKRKASEIDKSKLDKNKADKGGFKSISGPKSFTDLSISSSGTGFGSGSAGFGSGISDAESLSNTSKGRPTAPATAPPKGLGMQLGKTQRASQLMQSLQAEGEVILDDVPPNVSQARPSLLPTDPMTLTIEEKLNVSIKRDGGISNFDVQGTLSLQIINLEDCFIQFQIENQDIPGLSFKTHPNINKELFSNHHIIGLKDPNRPFPTGQNDVGLMKWRIQGLKESSLPLTVNCWPSISGRETSVNIEYEATEAFDLQNVVISIPLPAAKEPPNVMQIDGEWRYNARSSTLEWSILLIDNTNRSGSLEFTVPAADASAFFPITINFTAAKTFSNVKVTNVIPLKGGASPKYAQRIQLVTDTYQVI</sequence>
<reference evidence="15 16" key="1">
    <citation type="journal article" date="2020" name="Nat. Food">
        <title>A phased Vanilla planifolia genome enables genetic improvement of flavour and production.</title>
        <authorList>
            <person name="Hasing T."/>
            <person name="Tang H."/>
            <person name="Brym M."/>
            <person name="Khazi F."/>
            <person name="Huang T."/>
            <person name="Chambers A.H."/>
        </authorList>
    </citation>
    <scope>NUCLEOTIDE SEQUENCE [LARGE SCALE GENOMIC DNA]</scope>
    <source>
        <tissue evidence="15">Leaf</tissue>
    </source>
</reference>
<dbReference type="SUPFAM" id="SSF64356">
    <property type="entry name" value="SNARE-like"/>
    <property type="match status" value="1"/>
</dbReference>
<feature type="region of interest" description="Disordered" evidence="13">
    <location>
        <begin position="214"/>
        <end position="242"/>
    </location>
</feature>
<dbReference type="GO" id="GO:0015031">
    <property type="term" value="P:protein transport"/>
    <property type="evidence" value="ECO:0007669"/>
    <property type="project" value="UniProtKB-KW"/>
</dbReference>
<comment type="caution">
    <text evidence="15">The sequence shown here is derived from an EMBL/GenBank/DDBJ whole genome shotgun (WGS) entry which is preliminary data.</text>
</comment>
<keyword evidence="5 11" id="KW-0931">ER-Golgi transport</keyword>
<dbReference type="PROSITE" id="PS51072">
    <property type="entry name" value="MHD"/>
    <property type="match status" value="1"/>
</dbReference>
<dbReference type="Gene3D" id="3.30.450.60">
    <property type="match status" value="1"/>
</dbReference>
<dbReference type="FunFam" id="2.60.40.1170:FF:000015">
    <property type="entry name" value="Coatomer subunit delta"/>
    <property type="match status" value="1"/>
</dbReference>
<dbReference type="InterPro" id="IPR027059">
    <property type="entry name" value="Coatomer_dsu"/>
</dbReference>
<evidence type="ECO:0000313" key="16">
    <source>
        <dbReference type="Proteomes" id="UP000639772"/>
    </source>
</evidence>
<evidence type="ECO:0000256" key="7">
    <source>
        <dbReference type="ARBA" id="ARBA00023034"/>
    </source>
</evidence>
<comment type="subunit">
    <text evidence="2 11">Oligomeric complex that consists of at least the alpha, beta, beta', gamma, delta, epsilon and zeta subunits.</text>
</comment>
<evidence type="ECO:0000256" key="10">
    <source>
        <dbReference type="ARBA" id="ARBA00025536"/>
    </source>
</evidence>
<feature type="domain" description="MHD" evidence="14">
    <location>
        <begin position="281"/>
        <end position="522"/>
    </location>
</feature>
<keyword evidence="9 11" id="KW-0968">Cytoplasmic vesicle</keyword>
<keyword evidence="8 11" id="KW-0472">Membrane</keyword>
<dbReference type="GO" id="GO:0030126">
    <property type="term" value="C:COPI vesicle coat"/>
    <property type="evidence" value="ECO:0007669"/>
    <property type="project" value="UniProtKB-UniRule"/>
</dbReference>
<dbReference type="AlphaFoldDB" id="A0A835UJQ7"/>
<evidence type="ECO:0000256" key="13">
    <source>
        <dbReference type="SAM" id="MobiDB-lite"/>
    </source>
</evidence>
<evidence type="ECO:0000256" key="8">
    <source>
        <dbReference type="ARBA" id="ARBA00023136"/>
    </source>
</evidence>
<dbReference type="InterPro" id="IPR028565">
    <property type="entry name" value="MHD"/>
</dbReference>
<evidence type="ECO:0000256" key="2">
    <source>
        <dbReference type="ARBA" id="ARBA00011775"/>
    </source>
</evidence>
<evidence type="ECO:0000256" key="12">
    <source>
        <dbReference type="RuleBase" id="RU366052"/>
    </source>
</evidence>
<evidence type="ECO:0000256" key="4">
    <source>
        <dbReference type="ARBA" id="ARBA00022490"/>
    </source>
</evidence>
<protein>
    <recommendedName>
        <fullName evidence="11">Coatomer subunit delta</fullName>
    </recommendedName>
</protein>
<dbReference type="FunFam" id="2.60.40.1170:FF:000007">
    <property type="entry name" value="Coatomer subunit delta"/>
    <property type="match status" value="1"/>
</dbReference>
<dbReference type="OrthoDB" id="10266042at2759"/>
<keyword evidence="4 11" id="KW-0963">Cytoplasm</keyword>
<dbReference type="SUPFAM" id="SSF49447">
    <property type="entry name" value="Second domain of Mu2 adaptin subunit (ap50) of ap2 adaptor"/>
    <property type="match status" value="1"/>
</dbReference>
<evidence type="ECO:0000256" key="3">
    <source>
        <dbReference type="ARBA" id="ARBA00022448"/>
    </source>
</evidence>
<evidence type="ECO:0000256" key="5">
    <source>
        <dbReference type="ARBA" id="ARBA00022892"/>
    </source>
</evidence>
<comment type="function">
    <text evidence="10 11">The coatomer is a cytosolic protein complex that binds to dilysine motifs and reversibly associates with Golgi non-clathrin-coated vesicles, which further mediate biosynthetic protein transport from the ER, via the Golgi up to the trans Golgi network. Coatomer complex is required for budding from Golgi membranes, and is essential for the retrograde Golgi-to-ER transport of dilysine-tagged proteins.</text>
</comment>
<evidence type="ECO:0000259" key="14">
    <source>
        <dbReference type="PROSITE" id="PS51072"/>
    </source>
</evidence>
<comment type="similarity">
    <text evidence="1 11">Belongs to the adaptor complexes medium subunit family. Delta-COP subfamily.</text>
</comment>
<dbReference type="Proteomes" id="UP000639772">
    <property type="component" value="Chromosome 11"/>
</dbReference>
<evidence type="ECO:0000256" key="11">
    <source>
        <dbReference type="RuleBase" id="RU364018"/>
    </source>
</evidence>
<dbReference type="EMBL" id="JADCNM010000011">
    <property type="protein sequence ID" value="KAG0461906.1"/>
    <property type="molecule type" value="Genomic_DNA"/>
</dbReference>
<evidence type="ECO:0000256" key="6">
    <source>
        <dbReference type="ARBA" id="ARBA00022927"/>
    </source>
</evidence>
<proteinExistence type="inferred from homology"/>
<comment type="subcellular location">
    <subcellularLocation>
        <location evidence="11 12">Cytoplasm</location>
    </subcellularLocation>
    <subcellularLocation>
        <location evidence="11 12">Cytoplasmic vesicle</location>
        <location evidence="11 12">COPI-coated vesicle membrane</location>
        <topology evidence="11 12">Peripheral membrane protein</topology>
        <orientation evidence="11 12">Cytoplasmic side</orientation>
    </subcellularLocation>
    <subcellularLocation>
        <location evidence="11 12">Golgi apparatus membrane</location>
        <topology evidence="11 12">Peripheral membrane protein</topology>
        <orientation evidence="11 12">Cytoplasmic side</orientation>
    </subcellularLocation>
</comment>
<dbReference type="FunFam" id="3.30.450.60:FF:000003">
    <property type="entry name" value="Coatomer subunit delta"/>
    <property type="match status" value="1"/>
</dbReference>
<evidence type="ECO:0000313" key="15">
    <source>
        <dbReference type="EMBL" id="KAG0461906.1"/>
    </source>
</evidence>
<keyword evidence="6 11" id="KW-0653">Protein transport</keyword>
<name>A0A835UJQ7_VANPL</name>
<dbReference type="InterPro" id="IPR011012">
    <property type="entry name" value="Longin-like_dom_sf"/>
</dbReference>
<keyword evidence="7 11" id="KW-0333">Golgi apparatus</keyword>
<dbReference type="CDD" id="cd14830">
    <property type="entry name" value="Delta_COP_N"/>
    <property type="match status" value="1"/>
</dbReference>
<dbReference type="PANTHER" id="PTHR10121:SF0">
    <property type="entry name" value="COATOMER SUBUNIT DELTA"/>
    <property type="match status" value="1"/>
</dbReference>
<organism evidence="15 16">
    <name type="scientific">Vanilla planifolia</name>
    <name type="common">Vanilla</name>
    <dbReference type="NCBI Taxonomy" id="51239"/>
    <lineage>
        <taxon>Eukaryota</taxon>
        <taxon>Viridiplantae</taxon>
        <taxon>Streptophyta</taxon>
        <taxon>Embryophyta</taxon>
        <taxon>Tracheophyta</taxon>
        <taxon>Spermatophyta</taxon>
        <taxon>Magnoliopsida</taxon>
        <taxon>Liliopsida</taxon>
        <taxon>Asparagales</taxon>
        <taxon>Orchidaceae</taxon>
        <taxon>Vanilloideae</taxon>
        <taxon>Vanilleae</taxon>
        <taxon>Vanilla</taxon>
    </lineage>
</organism>
<evidence type="ECO:0000256" key="1">
    <source>
        <dbReference type="ARBA" id="ARBA00010516"/>
    </source>
</evidence>
<accession>A0A835UJQ7</accession>
<dbReference type="InterPro" id="IPR036168">
    <property type="entry name" value="AP2_Mu_C_sf"/>
</dbReference>